<dbReference type="EMBL" id="BKCJ010003776">
    <property type="protein sequence ID" value="GEU57111.1"/>
    <property type="molecule type" value="Genomic_DNA"/>
</dbReference>
<protein>
    <recommendedName>
        <fullName evidence="2">Retrovirus-related Pol polyprotein from transposon TNT 1-94</fullName>
    </recommendedName>
</protein>
<organism evidence="1">
    <name type="scientific">Tanacetum cinerariifolium</name>
    <name type="common">Dalmatian daisy</name>
    <name type="synonym">Chrysanthemum cinerariifolium</name>
    <dbReference type="NCBI Taxonomy" id="118510"/>
    <lineage>
        <taxon>Eukaryota</taxon>
        <taxon>Viridiplantae</taxon>
        <taxon>Streptophyta</taxon>
        <taxon>Embryophyta</taxon>
        <taxon>Tracheophyta</taxon>
        <taxon>Spermatophyta</taxon>
        <taxon>Magnoliopsida</taxon>
        <taxon>eudicotyledons</taxon>
        <taxon>Gunneridae</taxon>
        <taxon>Pentapetalae</taxon>
        <taxon>asterids</taxon>
        <taxon>campanulids</taxon>
        <taxon>Asterales</taxon>
        <taxon>Asteraceae</taxon>
        <taxon>Asteroideae</taxon>
        <taxon>Anthemideae</taxon>
        <taxon>Anthemidinae</taxon>
        <taxon>Tanacetum</taxon>
    </lineage>
</organism>
<accession>A0A6L2L5I9</accession>
<dbReference type="PANTHER" id="PTHR11439:SF491">
    <property type="entry name" value="INTEGRASE CATALYTIC DOMAIN-CONTAINING PROTEIN"/>
    <property type="match status" value="1"/>
</dbReference>
<dbReference type="CDD" id="cd09272">
    <property type="entry name" value="RNase_HI_RT_Ty1"/>
    <property type="match status" value="1"/>
</dbReference>
<dbReference type="PANTHER" id="PTHR11439">
    <property type="entry name" value="GAG-POL-RELATED RETROTRANSPOSON"/>
    <property type="match status" value="1"/>
</dbReference>
<reference evidence="1" key="1">
    <citation type="journal article" date="2019" name="Sci. Rep.">
        <title>Draft genome of Tanacetum cinerariifolium, the natural source of mosquito coil.</title>
        <authorList>
            <person name="Yamashiro T."/>
            <person name="Shiraishi A."/>
            <person name="Satake H."/>
            <person name="Nakayama K."/>
        </authorList>
    </citation>
    <scope>NUCLEOTIDE SEQUENCE</scope>
</reference>
<gene>
    <name evidence="1" type="ORF">Tci_029089</name>
</gene>
<evidence type="ECO:0000313" key="1">
    <source>
        <dbReference type="EMBL" id="GEU57111.1"/>
    </source>
</evidence>
<evidence type="ECO:0008006" key="2">
    <source>
        <dbReference type="Google" id="ProtNLM"/>
    </source>
</evidence>
<dbReference type="AlphaFoldDB" id="A0A6L2L5I9"/>
<sequence>MAMMKMQRIKINQKPNLNDYELAWDSERRKRMKPLRFRDKSNMVACAFFAAEEKDTHEPLTYHEAVAYEDSPKWKAAIKEDMGSLRKNKTWELVHHLARQKLVIPALTAGKDCELEQLNVKMTFLHGNLKEPPRQWYKRLNEYMLSNGFKRSNYDSCVCYMSYALAKTILGMEIVRDRSRKILRVSQSGYISKILNKFTIDNEKSVKMPLGRHFKPSLKNCSVREYVTVRLSKVPYANSVRSLMYLTVCTTPDIVYPVKWIWKYLRSIVNVRLVYAINSDYGNDLDKGRFITCYAFLVHGCVVSWKATLQHVVTLSTKEDEYMALTEAVNEAIWLRGLLEELGVELNTVVVNCDIQGAIHLS</sequence>
<comment type="caution">
    <text evidence="1">The sequence shown here is derived from an EMBL/GenBank/DDBJ whole genome shotgun (WGS) entry which is preliminary data.</text>
</comment>
<proteinExistence type="predicted"/>
<name>A0A6L2L5I9_TANCI</name>